<sequence>MMALKERDPNAVAPQRRPKVDSKKDCKKSPKSSLVKNTPVTASELADIYLDHEENETVPIYDSCNDVRKKVKAYVKKSGTSQAAFCRELSEMMPESHVQARQMTNFMKIKGPKAGGHSTPYFPYCDI</sequence>
<name>M2NJB4_BAUPA</name>
<dbReference type="PANTHER" id="PTHR42339">
    <property type="entry name" value="HISTONE H1"/>
    <property type="match status" value="1"/>
</dbReference>
<dbReference type="EMBL" id="KB445551">
    <property type="protein sequence ID" value="EMC99484.1"/>
    <property type="molecule type" value="Genomic_DNA"/>
</dbReference>
<proteinExistence type="predicted"/>
<dbReference type="OMA" id="HEENETV"/>
<dbReference type="PANTHER" id="PTHR42339:SF1">
    <property type="entry name" value="HISTONE H1"/>
    <property type="match status" value="1"/>
</dbReference>
<dbReference type="InterPro" id="IPR056143">
    <property type="entry name" value="DUF7726"/>
</dbReference>
<feature type="region of interest" description="Disordered" evidence="1">
    <location>
        <begin position="1"/>
        <end position="36"/>
    </location>
</feature>
<keyword evidence="4" id="KW-1185">Reference proteome</keyword>
<dbReference type="Pfam" id="PF24852">
    <property type="entry name" value="DUF7726"/>
    <property type="match status" value="1"/>
</dbReference>
<feature type="domain" description="DUF7726" evidence="2">
    <location>
        <begin position="58"/>
        <end position="121"/>
    </location>
</feature>
<organism evidence="3 4">
    <name type="scientific">Baudoinia panamericana (strain UAMH 10762)</name>
    <name type="common">Angels' share fungus</name>
    <name type="synonym">Baudoinia compniacensis (strain UAMH 10762)</name>
    <dbReference type="NCBI Taxonomy" id="717646"/>
    <lineage>
        <taxon>Eukaryota</taxon>
        <taxon>Fungi</taxon>
        <taxon>Dikarya</taxon>
        <taxon>Ascomycota</taxon>
        <taxon>Pezizomycotina</taxon>
        <taxon>Dothideomycetes</taxon>
        <taxon>Dothideomycetidae</taxon>
        <taxon>Mycosphaerellales</taxon>
        <taxon>Teratosphaeriaceae</taxon>
        <taxon>Baudoinia</taxon>
    </lineage>
</organism>
<evidence type="ECO:0000256" key="1">
    <source>
        <dbReference type="SAM" id="MobiDB-lite"/>
    </source>
</evidence>
<evidence type="ECO:0000313" key="3">
    <source>
        <dbReference type="EMBL" id="EMC99484.1"/>
    </source>
</evidence>
<protein>
    <recommendedName>
        <fullName evidence="2">DUF7726 domain-containing protein</fullName>
    </recommendedName>
</protein>
<dbReference type="RefSeq" id="XP_007672884.1">
    <property type="nucleotide sequence ID" value="XM_007674694.1"/>
</dbReference>
<dbReference type="HOGENOM" id="CLU_116575_2_0_1"/>
<feature type="compositionally biased region" description="Basic and acidic residues" evidence="1">
    <location>
        <begin position="18"/>
        <end position="28"/>
    </location>
</feature>
<dbReference type="eggNOG" id="ENOG502S33A">
    <property type="taxonomic scope" value="Eukaryota"/>
</dbReference>
<dbReference type="Proteomes" id="UP000011761">
    <property type="component" value="Unassembled WGS sequence"/>
</dbReference>
<evidence type="ECO:0000259" key="2">
    <source>
        <dbReference type="Pfam" id="PF24852"/>
    </source>
</evidence>
<reference evidence="3 4" key="1">
    <citation type="journal article" date="2012" name="PLoS Pathog.">
        <title>Diverse lifestyles and strategies of plant pathogenesis encoded in the genomes of eighteen Dothideomycetes fungi.</title>
        <authorList>
            <person name="Ohm R.A."/>
            <person name="Feau N."/>
            <person name="Henrissat B."/>
            <person name="Schoch C.L."/>
            <person name="Horwitz B.A."/>
            <person name="Barry K.W."/>
            <person name="Condon B.J."/>
            <person name="Copeland A.C."/>
            <person name="Dhillon B."/>
            <person name="Glaser F."/>
            <person name="Hesse C.N."/>
            <person name="Kosti I."/>
            <person name="LaButti K."/>
            <person name="Lindquist E.A."/>
            <person name="Lucas S."/>
            <person name="Salamov A.A."/>
            <person name="Bradshaw R.E."/>
            <person name="Ciuffetti L."/>
            <person name="Hamelin R.C."/>
            <person name="Kema G.H.J."/>
            <person name="Lawrence C."/>
            <person name="Scott J.A."/>
            <person name="Spatafora J.W."/>
            <person name="Turgeon B.G."/>
            <person name="de Wit P.J.G.M."/>
            <person name="Zhong S."/>
            <person name="Goodwin S.B."/>
            <person name="Grigoriev I.V."/>
        </authorList>
    </citation>
    <scope>NUCLEOTIDE SEQUENCE [LARGE SCALE GENOMIC DNA]</scope>
    <source>
        <strain evidence="3 4">UAMH 10762</strain>
    </source>
</reference>
<dbReference type="KEGG" id="bcom:BAUCODRAFT_29835"/>
<dbReference type="OrthoDB" id="2592504at2759"/>
<evidence type="ECO:0000313" key="4">
    <source>
        <dbReference type="Proteomes" id="UP000011761"/>
    </source>
</evidence>
<accession>M2NJB4</accession>
<dbReference type="AlphaFoldDB" id="M2NJB4"/>
<dbReference type="GeneID" id="19111027"/>
<gene>
    <name evidence="3" type="ORF">BAUCODRAFT_29835</name>
</gene>